<feature type="transmembrane region" description="Helical" evidence="7">
    <location>
        <begin position="253"/>
        <end position="275"/>
    </location>
</feature>
<evidence type="ECO:0000313" key="10">
    <source>
        <dbReference type="Proteomes" id="UP000323502"/>
    </source>
</evidence>
<keyword evidence="2" id="KW-0813">Transport</keyword>
<feature type="transmembrane region" description="Helical" evidence="7">
    <location>
        <begin position="355"/>
        <end position="376"/>
    </location>
</feature>
<comment type="subcellular location">
    <subcellularLocation>
        <location evidence="1">Membrane</location>
        <topology evidence="1">Multi-pass membrane protein</topology>
    </subcellularLocation>
</comment>
<evidence type="ECO:0000256" key="5">
    <source>
        <dbReference type="ARBA" id="ARBA00023136"/>
    </source>
</evidence>
<dbReference type="InterPro" id="IPR011701">
    <property type="entry name" value="MFS"/>
</dbReference>
<organism evidence="9 10">
    <name type="scientific">Sphingomonas carotinifaciens</name>
    <dbReference type="NCBI Taxonomy" id="1166323"/>
    <lineage>
        <taxon>Bacteria</taxon>
        <taxon>Pseudomonadati</taxon>
        <taxon>Pseudomonadota</taxon>
        <taxon>Alphaproteobacteria</taxon>
        <taxon>Sphingomonadales</taxon>
        <taxon>Sphingomonadaceae</taxon>
        <taxon>Sphingomonas</taxon>
    </lineage>
</organism>
<evidence type="ECO:0000313" key="9">
    <source>
        <dbReference type="EMBL" id="SDF87638.1"/>
    </source>
</evidence>
<feature type="compositionally biased region" description="Low complexity" evidence="6">
    <location>
        <begin position="16"/>
        <end position="27"/>
    </location>
</feature>
<dbReference type="PANTHER" id="PTHR23505">
    <property type="entry name" value="SPINSTER"/>
    <property type="match status" value="1"/>
</dbReference>
<dbReference type="Proteomes" id="UP000323502">
    <property type="component" value="Unassembled WGS sequence"/>
</dbReference>
<protein>
    <submittedName>
        <fullName evidence="9">Predicted arabinose efflux permease, MFS family</fullName>
    </submittedName>
</protein>
<dbReference type="Pfam" id="PF07690">
    <property type="entry name" value="MFS_1"/>
    <property type="match status" value="1"/>
</dbReference>
<keyword evidence="4 7" id="KW-1133">Transmembrane helix</keyword>
<evidence type="ECO:0000256" key="3">
    <source>
        <dbReference type="ARBA" id="ARBA00022692"/>
    </source>
</evidence>
<dbReference type="Gene3D" id="1.20.1250.20">
    <property type="entry name" value="MFS general substrate transporter like domains"/>
    <property type="match status" value="1"/>
</dbReference>
<keyword evidence="5 7" id="KW-0472">Membrane</keyword>
<feature type="transmembrane region" description="Helical" evidence="7">
    <location>
        <begin position="287"/>
        <end position="309"/>
    </location>
</feature>
<dbReference type="SUPFAM" id="SSF103473">
    <property type="entry name" value="MFS general substrate transporter"/>
    <property type="match status" value="1"/>
</dbReference>
<name>A0A1G7PN46_9SPHN</name>
<evidence type="ECO:0000256" key="7">
    <source>
        <dbReference type="SAM" id="Phobius"/>
    </source>
</evidence>
<dbReference type="InterPro" id="IPR036259">
    <property type="entry name" value="MFS_trans_sf"/>
</dbReference>
<evidence type="ECO:0000256" key="4">
    <source>
        <dbReference type="ARBA" id="ARBA00022989"/>
    </source>
</evidence>
<dbReference type="InterPro" id="IPR020846">
    <property type="entry name" value="MFS_dom"/>
</dbReference>
<dbReference type="PANTHER" id="PTHR23505:SF79">
    <property type="entry name" value="PROTEIN SPINSTER"/>
    <property type="match status" value="1"/>
</dbReference>
<feature type="transmembrane region" description="Helical" evidence="7">
    <location>
        <begin position="127"/>
        <end position="149"/>
    </location>
</feature>
<feature type="transmembrane region" description="Helical" evidence="7">
    <location>
        <begin position="33"/>
        <end position="54"/>
    </location>
</feature>
<evidence type="ECO:0000256" key="2">
    <source>
        <dbReference type="ARBA" id="ARBA00022448"/>
    </source>
</evidence>
<feature type="domain" description="Major facilitator superfamily (MFS) profile" evidence="8">
    <location>
        <begin position="36"/>
        <end position="446"/>
    </location>
</feature>
<dbReference type="AlphaFoldDB" id="A0A1G7PN46"/>
<feature type="region of interest" description="Disordered" evidence="6">
    <location>
        <begin position="1"/>
        <end position="27"/>
    </location>
</feature>
<dbReference type="PROSITE" id="PS50850">
    <property type="entry name" value="MFS"/>
    <property type="match status" value="1"/>
</dbReference>
<dbReference type="EMBL" id="FNBI01000007">
    <property type="protein sequence ID" value="SDF87638.1"/>
    <property type="molecule type" value="Genomic_DNA"/>
</dbReference>
<keyword evidence="10" id="KW-1185">Reference proteome</keyword>
<evidence type="ECO:0000259" key="8">
    <source>
        <dbReference type="PROSITE" id="PS50850"/>
    </source>
</evidence>
<accession>A0A1G7PN46</accession>
<feature type="transmembrane region" description="Helical" evidence="7">
    <location>
        <begin position="420"/>
        <end position="442"/>
    </location>
</feature>
<feature type="transmembrane region" description="Helical" evidence="7">
    <location>
        <begin position="330"/>
        <end position="349"/>
    </location>
</feature>
<proteinExistence type="predicted"/>
<feature type="transmembrane region" description="Helical" evidence="7">
    <location>
        <begin position="161"/>
        <end position="183"/>
    </location>
</feature>
<evidence type="ECO:0000256" key="1">
    <source>
        <dbReference type="ARBA" id="ARBA00004141"/>
    </source>
</evidence>
<dbReference type="GO" id="GO:0016020">
    <property type="term" value="C:membrane"/>
    <property type="evidence" value="ECO:0007669"/>
    <property type="project" value="UniProtKB-SubCell"/>
</dbReference>
<evidence type="ECO:0000256" key="6">
    <source>
        <dbReference type="SAM" id="MobiDB-lite"/>
    </source>
</evidence>
<reference evidence="9 10" key="1">
    <citation type="submission" date="2016-10" db="EMBL/GenBank/DDBJ databases">
        <authorList>
            <person name="Varghese N."/>
            <person name="Submissions S."/>
        </authorList>
    </citation>
    <scope>NUCLEOTIDE SEQUENCE [LARGE SCALE GENOMIC DNA]</scope>
    <source>
        <strain evidence="9 10">S7-754</strain>
    </source>
</reference>
<feature type="transmembrane region" description="Helical" evidence="7">
    <location>
        <begin position="74"/>
        <end position="95"/>
    </location>
</feature>
<feature type="transmembrane region" description="Helical" evidence="7">
    <location>
        <begin position="203"/>
        <end position="225"/>
    </location>
</feature>
<dbReference type="InterPro" id="IPR044770">
    <property type="entry name" value="MFS_spinster-like"/>
</dbReference>
<feature type="transmembrane region" description="Helical" evidence="7">
    <location>
        <begin position="388"/>
        <end position="414"/>
    </location>
</feature>
<sequence length="461" mass="47655">MPEGARLNVTNETVCEPAAPAPGDEADTTPPRAWFALGVLLAVTLLTLLGRQMLSLLAPAIAADLRLSDRNLGVTLGIGFAGASLLCAYPIAWLADRYDRRIMLGACILVWATGALVCGYADGMWQLFGATALIGIAEAGLGPVVLAVIPDLFTGRRRLTANLVFYMAGLLGASVVYIIGGALASGVEGAKIAMPVGSSSTAAWRLAFAIVGCSAPLLIALLACVRMDRRQPVALQRLGSPLLTHLAVQRRPVVLIVGAFLLFMLASSGALIWIPTASTRLFGASPLANGVGVGVGLALGTLAGTGLTSMLLKRTLLAASEPVSVIAVRLAWRAALPALPALFALQFISRAAGGFILFVIFMASSAAVGSLLPTVLQDMVPSAMRARFLAIWTIAAGIVGGIAPALIGAVSSLLGNTPQALLSAITWTALPAWSMMVILFYAAERPVLRLRAAVTSAEAGW</sequence>
<gene>
    <name evidence="9" type="ORF">SAMN05216557_1074</name>
</gene>
<keyword evidence="3 7" id="KW-0812">Transmembrane</keyword>
<feature type="transmembrane region" description="Helical" evidence="7">
    <location>
        <begin position="102"/>
        <end position="121"/>
    </location>
</feature>
<dbReference type="GO" id="GO:0022857">
    <property type="term" value="F:transmembrane transporter activity"/>
    <property type="evidence" value="ECO:0007669"/>
    <property type="project" value="InterPro"/>
</dbReference>